<evidence type="ECO:0000313" key="1">
    <source>
        <dbReference type="EMBL" id="KAJ6983935.1"/>
    </source>
</evidence>
<proteinExistence type="predicted"/>
<protein>
    <submittedName>
        <fullName evidence="1">Uncharacterized protein</fullName>
    </submittedName>
</protein>
<dbReference type="InterPro" id="IPR036770">
    <property type="entry name" value="Ankyrin_rpt-contain_sf"/>
</dbReference>
<comment type="caution">
    <text evidence="1">The sequence shown here is derived from an EMBL/GenBank/DDBJ whole genome shotgun (WGS) entry which is preliminary data.</text>
</comment>
<dbReference type="AlphaFoldDB" id="A0AAD6MEH1"/>
<gene>
    <name evidence="1" type="ORF">NC653_022223</name>
</gene>
<name>A0AAD6MEH1_9ROSI</name>
<dbReference type="Proteomes" id="UP001164929">
    <property type="component" value="Chromosome 9"/>
</dbReference>
<reference evidence="1" key="1">
    <citation type="journal article" date="2023" name="Mol. Ecol. Resour.">
        <title>Chromosome-level genome assembly of a triploid poplar Populus alba 'Berolinensis'.</title>
        <authorList>
            <person name="Chen S."/>
            <person name="Yu Y."/>
            <person name="Wang X."/>
            <person name="Wang S."/>
            <person name="Zhang T."/>
            <person name="Zhou Y."/>
            <person name="He R."/>
            <person name="Meng N."/>
            <person name="Wang Y."/>
            <person name="Liu W."/>
            <person name="Liu Z."/>
            <person name="Liu J."/>
            <person name="Guo Q."/>
            <person name="Huang H."/>
            <person name="Sederoff R.R."/>
            <person name="Wang G."/>
            <person name="Qu G."/>
            <person name="Chen S."/>
        </authorList>
    </citation>
    <scope>NUCLEOTIDE SEQUENCE</scope>
    <source>
        <strain evidence="1">SC-2020</strain>
    </source>
</reference>
<keyword evidence="2" id="KW-1185">Reference proteome</keyword>
<accession>A0AAD6MEH1</accession>
<dbReference type="EMBL" id="JAQIZT010000009">
    <property type="protein sequence ID" value="KAJ6983935.1"/>
    <property type="molecule type" value="Genomic_DNA"/>
</dbReference>
<evidence type="ECO:0000313" key="2">
    <source>
        <dbReference type="Proteomes" id="UP001164929"/>
    </source>
</evidence>
<organism evidence="1 2">
    <name type="scientific">Populus alba x Populus x berolinensis</name>
    <dbReference type="NCBI Taxonomy" id="444605"/>
    <lineage>
        <taxon>Eukaryota</taxon>
        <taxon>Viridiplantae</taxon>
        <taxon>Streptophyta</taxon>
        <taxon>Embryophyta</taxon>
        <taxon>Tracheophyta</taxon>
        <taxon>Spermatophyta</taxon>
        <taxon>Magnoliopsida</taxon>
        <taxon>eudicotyledons</taxon>
        <taxon>Gunneridae</taxon>
        <taxon>Pentapetalae</taxon>
        <taxon>rosids</taxon>
        <taxon>fabids</taxon>
        <taxon>Malpighiales</taxon>
        <taxon>Salicaceae</taxon>
        <taxon>Saliceae</taxon>
        <taxon>Populus</taxon>
    </lineage>
</organism>
<dbReference type="SUPFAM" id="SSF48403">
    <property type="entry name" value="Ankyrin repeat"/>
    <property type="match status" value="1"/>
</dbReference>
<sequence length="219" mass="24388">MGANVNAYRPVIVSHLMKLKVLCFVNKKDAKGVHAGTPLHHAEKRGLEQTVKLLLTSGGFSEKWMIVKLAHDVARIKGNINIVRTIESHICYFSAWLREFYGPGFLRAFAPQDLSRKMMYNLVQAIALWNADIEEPNFNRPDPEKRQYKLASANEGDKQQLHFGVPQVTPPPMYGNPPTTVPVVGSAEAVGLAMAIGGSHSVLPQRTIHYIQILIRALK</sequence>